<keyword evidence="2" id="KW-1185">Reference proteome</keyword>
<dbReference type="Proteomes" id="UP000318571">
    <property type="component" value="Chromosome 3"/>
</dbReference>
<name>A0A553P8G6_TIGCA</name>
<dbReference type="PANTHER" id="PTHR41677">
    <property type="entry name" value="YALI0B19030P"/>
    <property type="match status" value="1"/>
</dbReference>
<protein>
    <recommendedName>
        <fullName evidence="3">Fe2OG dioxygenase domain-containing protein</fullName>
    </recommendedName>
</protein>
<dbReference type="OrthoDB" id="10256055at2759"/>
<dbReference type="PANTHER" id="PTHR41677:SF1">
    <property type="entry name" value="FE2OG DIOXYGENASE DOMAIN-CONTAINING PROTEIN"/>
    <property type="match status" value="1"/>
</dbReference>
<dbReference type="STRING" id="6832.A0A553P8G6"/>
<evidence type="ECO:0000313" key="1">
    <source>
        <dbReference type="EMBL" id="TRY73956.1"/>
    </source>
</evidence>
<dbReference type="SUPFAM" id="SSF51197">
    <property type="entry name" value="Clavaminate synthase-like"/>
    <property type="match status" value="1"/>
</dbReference>
<accession>A0A553P8G6</accession>
<dbReference type="InterPro" id="IPR056470">
    <property type="entry name" value="BesD/HalB-like"/>
</dbReference>
<dbReference type="EMBL" id="VCGU01000007">
    <property type="protein sequence ID" value="TRY73956.1"/>
    <property type="molecule type" value="Genomic_DNA"/>
</dbReference>
<comment type="caution">
    <text evidence="1">The sequence shown here is derived from an EMBL/GenBank/DDBJ whole genome shotgun (WGS) entry which is preliminary data.</text>
</comment>
<dbReference type="AlphaFoldDB" id="A0A553P8G6"/>
<evidence type="ECO:0008006" key="3">
    <source>
        <dbReference type="Google" id="ProtNLM"/>
    </source>
</evidence>
<proteinExistence type="predicted"/>
<evidence type="ECO:0000313" key="2">
    <source>
        <dbReference type="Proteomes" id="UP000318571"/>
    </source>
</evidence>
<dbReference type="Pfam" id="PF23169">
    <property type="entry name" value="HalD"/>
    <property type="match status" value="1"/>
</dbReference>
<organism evidence="1 2">
    <name type="scientific">Tigriopus californicus</name>
    <name type="common">Marine copepod</name>
    <dbReference type="NCBI Taxonomy" id="6832"/>
    <lineage>
        <taxon>Eukaryota</taxon>
        <taxon>Metazoa</taxon>
        <taxon>Ecdysozoa</taxon>
        <taxon>Arthropoda</taxon>
        <taxon>Crustacea</taxon>
        <taxon>Multicrustacea</taxon>
        <taxon>Hexanauplia</taxon>
        <taxon>Copepoda</taxon>
        <taxon>Harpacticoida</taxon>
        <taxon>Harpacticidae</taxon>
        <taxon>Tigriopus</taxon>
    </lineage>
</organism>
<sequence>MSHTLHPIYQENKGVVYNRACLPLPPREGLTTVKLNDYKDVPEEPLFDPKIHLDLQMPAYIRVLETFEKSTTFPKTNKTGGSDFAYSSPFQVLSAEGIRVIKEIVFRNEKYAVGPQHARGGKLALRGLYYLSPFIRDFQNCKELSVFFETIVGEKLIPACCFSHVPQVNLSLLDATATNAPLDNWHWDSVAYTGVVLLNDMTEMLGGELEIMLMDKKKALNELGKDKIINGVHSEIISYENPGKMIFAQGSEILHHVTQVKSDHRRISMIMAYSPANTFQPPKSVLATCRRVDQVHKLGDYEYFREKAWQCSHALKYYVENIQYSNDGHFFARKLRVIAEELNRAADILDSKKDDMIKMYDEVNKTVSTDYTAWYKKQEESKENGA</sequence>
<gene>
    <name evidence="1" type="ORF">TCAL_11349</name>
</gene>
<reference evidence="1 2" key="1">
    <citation type="journal article" date="2018" name="Nat. Ecol. Evol.">
        <title>Genomic signatures of mitonuclear coevolution across populations of Tigriopus californicus.</title>
        <authorList>
            <person name="Barreto F.S."/>
            <person name="Watson E.T."/>
            <person name="Lima T.G."/>
            <person name="Willett C.S."/>
            <person name="Edmands S."/>
            <person name="Li W."/>
            <person name="Burton R.S."/>
        </authorList>
    </citation>
    <scope>NUCLEOTIDE SEQUENCE [LARGE SCALE GENOMIC DNA]</scope>
    <source>
        <strain evidence="1 2">San Diego</strain>
    </source>
</reference>